<feature type="region of interest" description="Disordered" evidence="1">
    <location>
        <begin position="50"/>
        <end position="123"/>
    </location>
</feature>
<reference evidence="2" key="1">
    <citation type="submission" date="2020-02" db="EMBL/GenBank/DDBJ databases">
        <authorList>
            <person name="Meier V. D."/>
        </authorList>
    </citation>
    <scope>NUCLEOTIDE SEQUENCE</scope>
    <source>
        <strain evidence="2">AVDCRST_MAG56</strain>
    </source>
</reference>
<accession>A0A6J4KYR7</accession>
<dbReference type="AlphaFoldDB" id="A0A6J4KYR7"/>
<proteinExistence type="predicted"/>
<protein>
    <submittedName>
        <fullName evidence="2">Uncharacterized protein</fullName>
    </submittedName>
</protein>
<dbReference type="EMBL" id="CADCTQ010000557">
    <property type="protein sequence ID" value="CAA9317637.1"/>
    <property type="molecule type" value="Genomic_DNA"/>
</dbReference>
<feature type="compositionally biased region" description="Basic residues" evidence="1">
    <location>
        <begin position="56"/>
        <end position="68"/>
    </location>
</feature>
<name>A0A6J4KYR7_9SPHI</name>
<evidence type="ECO:0000256" key="1">
    <source>
        <dbReference type="SAM" id="MobiDB-lite"/>
    </source>
</evidence>
<sequence length="153" mass="17023">VQERGSIAAPAGLLDRLRAVRGPGAVGGRAQSELGQLQDGIQTRVLPDAGRQQNGLHRHRTHAPRRGHPGTLLPAIHRTQKPAARHPRRTLGVGAAHHRRARTAHQPHPQGHCPRQRVQPGRLARPDLLLQTPHHRPRRVLDRRQVQLRSTEV</sequence>
<evidence type="ECO:0000313" key="2">
    <source>
        <dbReference type="EMBL" id="CAA9317637.1"/>
    </source>
</evidence>
<feature type="non-terminal residue" evidence="2">
    <location>
        <position position="153"/>
    </location>
</feature>
<feature type="compositionally biased region" description="Basic residues" evidence="1">
    <location>
        <begin position="96"/>
        <end position="105"/>
    </location>
</feature>
<feature type="compositionally biased region" description="Basic residues" evidence="1">
    <location>
        <begin position="78"/>
        <end position="89"/>
    </location>
</feature>
<gene>
    <name evidence="2" type="ORF">AVDCRST_MAG56-6724</name>
</gene>
<feature type="non-terminal residue" evidence="2">
    <location>
        <position position="1"/>
    </location>
</feature>
<organism evidence="2">
    <name type="scientific">uncultured Cytophagales bacterium</name>
    <dbReference type="NCBI Taxonomy" id="158755"/>
    <lineage>
        <taxon>Bacteria</taxon>
        <taxon>Pseudomonadati</taxon>
        <taxon>Bacteroidota</taxon>
        <taxon>Sphingobacteriia</taxon>
        <taxon>Sphingobacteriales</taxon>
        <taxon>environmental samples</taxon>
    </lineage>
</organism>